<feature type="compositionally biased region" description="Polar residues" evidence="1">
    <location>
        <begin position="118"/>
        <end position="128"/>
    </location>
</feature>
<evidence type="ECO:0000256" key="1">
    <source>
        <dbReference type="SAM" id="MobiDB-lite"/>
    </source>
</evidence>
<feature type="compositionally biased region" description="Low complexity" evidence="1">
    <location>
        <begin position="151"/>
        <end position="163"/>
    </location>
</feature>
<proteinExistence type="predicted"/>
<dbReference type="AlphaFoldDB" id="A0A9K3Q4H0"/>
<comment type="caution">
    <text evidence="2">The sequence shown here is derived from an EMBL/GenBank/DDBJ whole genome shotgun (WGS) entry which is preliminary data.</text>
</comment>
<keyword evidence="3" id="KW-1185">Reference proteome</keyword>
<evidence type="ECO:0000313" key="2">
    <source>
        <dbReference type="EMBL" id="KAG7368009.1"/>
    </source>
</evidence>
<reference evidence="2" key="2">
    <citation type="submission" date="2021-04" db="EMBL/GenBank/DDBJ databases">
        <authorList>
            <person name="Podell S."/>
        </authorList>
    </citation>
    <scope>NUCLEOTIDE SEQUENCE</scope>
    <source>
        <strain evidence="2">Hildebrandi</strain>
    </source>
</reference>
<dbReference type="EMBL" id="JAGRRH010000006">
    <property type="protein sequence ID" value="KAG7368009.1"/>
    <property type="molecule type" value="Genomic_DNA"/>
</dbReference>
<dbReference type="Proteomes" id="UP000693970">
    <property type="component" value="Unassembled WGS sequence"/>
</dbReference>
<evidence type="ECO:0000313" key="3">
    <source>
        <dbReference type="Proteomes" id="UP000693970"/>
    </source>
</evidence>
<reference evidence="2" key="1">
    <citation type="journal article" date="2021" name="Sci. Rep.">
        <title>Diploid genomic architecture of Nitzschia inconspicua, an elite biomass production diatom.</title>
        <authorList>
            <person name="Oliver A."/>
            <person name="Podell S."/>
            <person name="Pinowska A."/>
            <person name="Traller J.C."/>
            <person name="Smith S.R."/>
            <person name="McClure R."/>
            <person name="Beliaev A."/>
            <person name="Bohutskyi P."/>
            <person name="Hill E.A."/>
            <person name="Rabines A."/>
            <person name="Zheng H."/>
            <person name="Allen L.Z."/>
            <person name="Kuo A."/>
            <person name="Grigoriev I.V."/>
            <person name="Allen A.E."/>
            <person name="Hazlebeck D."/>
            <person name="Allen E.E."/>
        </authorList>
    </citation>
    <scope>NUCLEOTIDE SEQUENCE</scope>
    <source>
        <strain evidence="2">Hildebrandi</strain>
    </source>
</reference>
<feature type="region of interest" description="Disordered" evidence="1">
    <location>
        <begin position="35"/>
        <end position="163"/>
    </location>
</feature>
<sequence length="219" mass="25182">MRLFNSCDDCEAVYLQYTDNNNSWLQERKPLQKYTTMSRRNRDCLDSTSHESSKSTTSRRAPFPAIHRTRPLVPMTSSSSSVCEASPRRKSKNKIQWTRRTPLHAGRGMNITDHRSLPSPTRLQQPQSLGEILRIVGRPQNNGRGGDGHDSSQQLLQNSSRSVVSAGSRVSFAKELEEVHDIPEYDNESRTKCFYSNRDLSEFRCEWEMEQDGLMPMQR</sequence>
<gene>
    <name evidence="2" type="ORF">IV203_030752</name>
</gene>
<organism evidence="2 3">
    <name type="scientific">Nitzschia inconspicua</name>
    <dbReference type="NCBI Taxonomy" id="303405"/>
    <lineage>
        <taxon>Eukaryota</taxon>
        <taxon>Sar</taxon>
        <taxon>Stramenopiles</taxon>
        <taxon>Ochrophyta</taxon>
        <taxon>Bacillariophyta</taxon>
        <taxon>Bacillariophyceae</taxon>
        <taxon>Bacillariophycidae</taxon>
        <taxon>Bacillariales</taxon>
        <taxon>Bacillariaceae</taxon>
        <taxon>Nitzschia</taxon>
    </lineage>
</organism>
<accession>A0A9K3Q4H0</accession>
<name>A0A9K3Q4H0_9STRA</name>
<feature type="compositionally biased region" description="Basic and acidic residues" evidence="1">
    <location>
        <begin position="40"/>
        <end position="53"/>
    </location>
</feature>
<protein>
    <submittedName>
        <fullName evidence="2">Uncharacterized protein</fullName>
    </submittedName>
</protein>